<feature type="transmembrane region" description="Helical" evidence="2">
    <location>
        <begin position="271"/>
        <end position="291"/>
    </location>
</feature>
<dbReference type="InterPro" id="IPR023299">
    <property type="entry name" value="ATPase_P-typ_cyto_dom_N"/>
</dbReference>
<dbReference type="GeneID" id="112906484"/>
<dbReference type="RefSeq" id="XP_025836464.1">
    <property type="nucleotide sequence ID" value="XM_025980679.1"/>
</dbReference>
<organism evidence="3 4">
    <name type="scientific">Agrilus planipennis</name>
    <name type="common">Emerald ash borer</name>
    <name type="synonym">Agrilus marcopoli</name>
    <dbReference type="NCBI Taxonomy" id="224129"/>
    <lineage>
        <taxon>Eukaryota</taxon>
        <taxon>Metazoa</taxon>
        <taxon>Ecdysozoa</taxon>
        <taxon>Arthropoda</taxon>
        <taxon>Hexapoda</taxon>
        <taxon>Insecta</taxon>
        <taxon>Pterygota</taxon>
        <taxon>Neoptera</taxon>
        <taxon>Endopterygota</taxon>
        <taxon>Coleoptera</taxon>
        <taxon>Polyphaga</taxon>
        <taxon>Elateriformia</taxon>
        <taxon>Buprestoidea</taxon>
        <taxon>Buprestidae</taxon>
        <taxon>Agrilinae</taxon>
        <taxon>Agrilus</taxon>
    </lineage>
</organism>
<dbReference type="Proteomes" id="UP000192223">
    <property type="component" value="Unplaced"/>
</dbReference>
<feature type="transmembrane region" description="Helical" evidence="2">
    <location>
        <begin position="303"/>
        <end position="327"/>
    </location>
</feature>
<dbReference type="Gene3D" id="3.40.1110.10">
    <property type="entry name" value="Calcium-transporting ATPase, cytoplasmic domain N"/>
    <property type="match status" value="1"/>
</dbReference>
<feature type="region of interest" description="Disordered" evidence="1">
    <location>
        <begin position="445"/>
        <end position="464"/>
    </location>
</feature>
<dbReference type="PANTHER" id="PTHR13219:SF6">
    <property type="entry name" value="TRANSMEMBRANE PROTEIN 94"/>
    <property type="match status" value="1"/>
</dbReference>
<keyword evidence="2" id="KW-0472">Membrane</keyword>
<dbReference type="SUPFAM" id="SSF81660">
    <property type="entry name" value="Metal cation-transporting ATPase, ATP-binding domain N"/>
    <property type="match status" value="1"/>
</dbReference>
<feature type="transmembrane region" description="Helical" evidence="2">
    <location>
        <begin position="84"/>
        <end position="102"/>
    </location>
</feature>
<feature type="transmembrane region" description="Helical" evidence="2">
    <location>
        <begin position="57"/>
        <end position="78"/>
    </location>
</feature>
<name>A0A7F5RKC4_AGRPL</name>
<dbReference type="AlphaFoldDB" id="A0A7F5RKC4"/>
<evidence type="ECO:0000256" key="2">
    <source>
        <dbReference type="SAM" id="Phobius"/>
    </source>
</evidence>
<dbReference type="InParanoid" id="A0A7F5RKC4"/>
<sequence length="968" mass="111223">MDAKNCEETGLATSEALYKLQNEIEQVLIQFKLSQKSRNSRSWLFSALNHSSQHTTINWVSTLLLILSSFLFLFSYFIHPVTEVLIYQSVFILILTIISIIIEVNDNKLRHNEIFNRAQNLLQQLRTDCKNLKWVTSNYPHLLSPYSPCITLQWTYRDGKLVNLPWALLVKGDLILIRPGQIVPGYCEAVDKNSDFPLLHLKEVYGPSLPTANEFFSVAKMRKPLQNKKYRLLETPYLHNLRIALEQSLDRPITQYNQQRHLLMIKIGEQFIVPSVLVIIYVINFVRYMYLEHYIGSVHWIDSFVLVPVCTVLPLLPIIFPILWNLLNCYGMARFQVFFNESKKLQPTEEDFFEEEEDNKLSYPIVNCNWISIWKNFVKVFKGDGDILMRTANIVHVLGSITAFCCVDKKGVLSWPNPTAEKIFFLRNSDNVSRTSSLANLGELSADNDSIHDDDAVQHQPRSEDYRESSHAEVLDLTRDHKDPFKLCFDDMNWRKNISSLKPLGLAVLLNTCNLDTQEYYTQFCSHITCEAMYNENLVPVANRRCLCELAKEIGFSSDAQKAFSLEQQLSTYRHLQTEMVRRDNKYARSLQMQTKLKFPFPHMFAVIVKELSSGSTQLLSQGTADVILDSCVDYWDGQDLCTLTQADRKKIQDFYQRTSLTAYCTAFAYRPVNKAVNEKLGKLYLELPSDSRHLYLSHRSPSPIHWECRPVLEPKTRTPLGPFCSTDSLLCNGSPVSDISDADSYFEMQCNQVFIGMVTMQYQVISDMVHLIDQLEAACIRFVHFSKENELRSRVFSEKMGLESGWNCHISLLSDRSRRDSGPLECWANNGTLRVCSPDLLPKRKQHINRIVSSTTSDSARPLLDNTSNLDSSKMLSYSAPSAINVEYSVVKFEEEEKESNIREIESDDPEQPLQEIKNTTSQDSVQIRTVDLNTSHEWQSLSCLTDSSDQSAPINFDMSNRVSKKT</sequence>
<keyword evidence="2 4" id="KW-0812">Transmembrane</keyword>
<protein>
    <submittedName>
        <fullName evidence="4">Transmembrane protein 94 isoform X1</fullName>
    </submittedName>
</protein>
<evidence type="ECO:0000313" key="3">
    <source>
        <dbReference type="Proteomes" id="UP000192223"/>
    </source>
</evidence>
<proteinExistence type="predicted"/>
<dbReference type="PANTHER" id="PTHR13219">
    <property type="entry name" value="TRANSMEMBRANE PROTEIN 94"/>
    <property type="match status" value="1"/>
</dbReference>
<reference evidence="4" key="1">
    <citation type="submission" date="2025-08" db="UniProtKB">
        <authorList>
            <consortium name="RefSeq"/>
        </authorList>
    </citation>
    <scope>IDENTIFICATION</scope>
    <source>
        <tissue evidence="4">Entire body</tissue>
    </source>
</reference>
<gene>
    <name evidence="4" type="primary">LOC112906484</name>
</gene>
<keyword evidence="2" id="KW-1133">Transmembrane helix</keyword>
<feature type="region of interest" description="Disordered" evidence="1">
    <location>
        <begin position="948"/>
        <end position="968"/>
    </location>
</feature>
<keyword evidence="3" id="KW-1185">Reference proteome</keyword>
<dbReference type="InterPro" id="IPR039720">
    <property type="entry name" value="TMEM94"/>
</dbReference>
<dbReference type="KEGG" id="apln:112906484"/>
<evidence type="ECO:0000313" key="4">
    <source>
        <dbReference type="RefSeq" id="XP_025836464.1"/>
    </source>
</evidence>
<dbReference type="FunCoup" id="A0A7F5RKC4">
    <property type="interactions" value="158"/>
</dbReference>
<accession>A0A7F5RKC4</accession>
<feature type="compositionally biased region" description="Basic and acidic residues" evidence="1">
    <location>
        <begin position="449"/>
        <end position="464"/>
    </location>
</feature>
<evidence type="ECO:0000256" key="1">
    <source>
        <dbReference type="SAM" id="MobiDB-lite"/>
    </source>
</evidence>
<dbReference type="GO" id="GO:0000166">
    <property type="term" value="F:nucleotide binding"/>
    <property type="evidence" value="ECO:0007669"/>
    <property type="project" value="InterPro"/>
</dbReference>
<dbReference type="OrthoDB" id="5568754at2759"/>